<dbReference type="Proteomes" id="UP000824247">
    <property type="component" value="Unassembled WGS sequence"/>
</dbReference>
<dbReference type="EMBL" id="JAHLFM010000032">
    <property type="protein sequence ID" value="MBU3830944.1"/>
    <property type="molecule type" value="Genomic_DNA"/>
</dbReference>
<comment type="caution">
    <text evidence="1">The sequence shown here is derived from an EMBL/GenBank/DDBJ whole genome shotgun (WGS) entry which is preliminary data.</text>
</comment>
<reference evidence="1" key="2">
    <citation type="submission" date="2021-04" db="EMBL/GenBank/DDBJ databases">
        <authorList>
            <person name="Gilroy R."/>
        </authorList>
    </citation>
    <scope>NUCLEOTIDE SEQUENCE</scope>
    <source>
        <strain evidence="1">A5-1222</strain>
    </source>
</reference>
<evidence type="ECO:0000313" key="1">
    <source>
        <dbReference type="EMBL" id="MBU3830944.1"/>
    </source>
</evidence>
<reference evidence="1" key="1">
    <citation type="journal article" date="2021" name="PeerJ">
        <title>Extensive microbial diversity within the chicken gut microbiome revealed by metagenomics and culture.</title>
        <authorList>
            <person name="Gilroy R."/>
            <person name="Ravi A."/>
            <person name="Getino M."/>
            <person name="Pursley I."/>
            <person name="Horton D.L."/>
            <person name="Alikhan N.F."/>
            <person name="Baker D."/>
            <person name="Gharbi K."/>
            <person name="Hall N."/>
            <person name="Watson M."/>
            <person name="Adriaenssens E.M."/>
            <person name="Foster-Nyarko E."/>
            <person name="Jarju S."/>
            <person name="Secka A."/>
            <person name="Antonio M."/>
            <person name="Oren A."/>
            <person name="Chaudhuri R.R."/>
            <person name="La Ragione R."/>
            <person name="Hildebrand F."/>
            <person name="Pallen M.J."/>
        </authorList>
    </citation>
    <scope>NUCLEOTIDE SEQUENCE</scope>
    <source>
        <strain evidence="1">A5-1222</strain>
    </source>
</reference>
<proteinExistence type="predicted"/>
<name>A0A9E2NXV7_9BACT</name>
<organism evidence="1 2">
    <name type="scientific">Candidatus Ureaplasma intestinipullorum</name>
    <dbReference type="NCBI Taxonomy" id="2838770"/>
    <lineage>
        <taxon>Bacteria</taxon>
        <taxon>Bacillati</taxon>
        <taxon>Mycoplasmatota</taxon>
        <taxon>Mycoplasmoidales</taxon>
        <taxon>Mycoplasmoidaceae</taxon>
        <taxon>Ureaplasma</taxon>
    </lineage>
</organism>
<gene>
    <name evidence="1" type="ORF">H9897_02205</name>
</gene>
<evidence type="ECO:0008006" key="3">
    <source>
        <dbReference type="Google" id="ProtNLM"/>
    </source>
</evidence>
<feature type="non-terminal residue" evidence="1">
    <location>
        <position position="1"/>
    </location>
</feature>
<dbReference type="AlphaFoldDB" id="A0A9E2NXV7"/>
<evidence type="ECO:0000313" key="2">
    <source>
        <dbReference type="Proteomes" id="UP000824247"/>
    </source>
</evidence>
<sequence>YEPQKVGFDIFKENKIFGGIPDGEPIVNNVINYDNEKRMLEIKTTSIDSFLYKKVNNLFVLQKDENNNPIIKSYGTKREKWFDDNQNVKVPVEYEFQLSLYCYLRGINKGIFAICFLETNDYINPEQCNVYEREIQLVNLDVDIDKFKQFVIMAENWYHDYIETGISPKLTKEDLEFINSELKL</sequence>
<accession>A0A9E2NXV7</accession>
<protein>
    <recommendedName>
        <fullName evidence="3">YqaJ viral recombinase domain-containing protein</fullName>
    </recommendedName>
</protein>